<evidence type="ECO:0000259" key="3">
    <source>
        <dbReference type="SMART" id="SM00382"/>
    </source>
</evidence>
<keyword evidence="5" id="KW-1185">Reference proteome</keyword>
<protein>
    <submittedName>
        <fullName evidence="4">AAA family ATPase</fullName>
    </submittedName>
</protein>
<evidence type="ECO:0000313" key="5">
    <source>
        <dbReference type="Proteomes" id="UP000281474"/>
    </source>
</evidence>
<dbReference type="SUPFAM" id="SSF52540">
    <property type="entry name" value="P-loop containing nucleoside triphosphate hydrolases"/>
    <property type="match status" value="1"/>
</dbReference>
<organism evidence="4 5">
    <name type="scientific">Parashewanella curva</name>
    <dbReference type="NCBI Taxonomy" id="2338552"/>
    <lineage>
        <taxon>Bacteria</taxon>
        <taxon>Pseudomonadati</taxon>
        <taxon>Pseudomonadota</taxon>
        <taxon>Gammaproteobacteria</taxon>
        <taxon>Alteromonadales</taxon>
        <taxon>Shewanellaceae</taxon>
        <taxon>Parashewanella</taxon>
    </lineage>
</organism>
<dbReference type="EMBL" id="QZEI01000150">
    <property type="protein sequence ID" value="RLV57759.1"/>
    <property type="molecule type" value="Genomic_DNA"/>
</dbReference>
<sequence>MESDGLNSYEEISFDPSYLNFKGLSKTAIKETTKAINSALDKVRGIRVLLSGPSGTGKTAWAHYLAQQHDLGIMHIKCSDVLGKYVGESEQNLAGIFIEAQRDNKLILFDEVDSLLSRRESASSHHEVQLTNELLTLLEGSQQPVFAATNSFEAIDKAVLRRFDFKLECDYLTSIQAASLYKHVLSIEQLTAIEIQAFRAMSRLTAGDFAILSRKKELYPSNNFRNKAIAILQQENRYKPQTKPVGFIH</sequence>
<dbReference type="PANTHER" id="PTHR23077">
    <property type="entry name" value="AAA-FAMILY ATPASE"/>
    <property type="match status" value="1"/>
</dbReference>
<dbReference type="Gene3D" id="3.40.50.300">
    <property type="entry name" value="P-loop containing nucleotide triphosphate hydrolases"/>
    <property type="match status" value="1"/>
</dbReference>
<accession>A0A3L8PSH1</accession>
<dbReference type="InterPro" id="IPR003593">
    <property type="entry name" value="AAA+_ATPase"/>
</dbReference>
<dbReference type="AlphaFoldDB" id="A0A3L8PSH1"/>
<evidence type="ECO:0000256" key="2">
    <source>
        <dbReference type="ARBA" id="ARBA00022840"/>
    </source>
</evidence>
<gene>
    <name evidence="4" type="ORF">D5018_20830</name>
</gene>
<dbReference type="InterPro" id="IPR027417">
    <property type="entry name" value="P-loop_NTPase"/>
</dbReference>
<reference evidence="4 5" key="1">
    <citation type="submission" date="2018-09" db="EMBL/GenBank/DDBJ databases">
        <title>Phylogeny of the Shewanellaceae, and recommendation for two new genera, Pseudoshewanella and Parashewanella.</title>
        <authorList>
            <person name="Wang G."/>
        </authorList>
    </citation>
    <scope>NUCLEOTIDE SEQUENCE [LARGE SCALE GENOMIC DNA]</scope>
    <source>
        <strain evidence="4 5">C51</strain>
    </source>
</reference>
<proteinExistence type="predicted"/>
<evidence type="ECO:0000313" key="4">
    <source>
        <dbReference type="EMBL" id="RLV57759.1"/>
    </source>
</evidence>
<evidence type="ECO:0000256" key="1">
    <source>
        <dbReference type="ARBA" id="ARBA00022741"/>
    </source>
</evidence>
<dbReference type="Pfam" id="PF00004">
    <property type="entry name" value="AAA"/>
    <property type="match status" value="1"/>
</dbReference>
<dbReference type="OrthoDB" id="9809379at2"/>
<dbReference type="PANTHER" id="PTHR23077:SF171">
    <property type="entry name" value="NUCLEAR VALOSIN-CONTAINING PROTEIN-LIKE"/>
    <property type="match status" value="1"/>
</dbReference>
<comment type="caution">
    <text evidence="4">The sequence shown here is derived from an EMBL/GenBank/DDBJ whole genome shotgun (WGS) entry which is preliminary data.</text>
</comment>
<dbReference type="InterPro" id="IPR050168">
    <property type="entry name" value="AAA_ATPase_domain"/>
</dbReference>
<keyword evidence="2" id="KW-0067">ATP-binding</keyword>
<dbReference type="SMART" id="SM00382">
    <property type="entry name" value="AAA"/>
    <property type="match status" value="1"/>
</dbReference>
<keyword evidence="1" id="KW-0547">Nucleotide-binding</keyword>
<name>A0A3L8PSH1_9GAMM</name>
<dbReference type="Proteomes" id="UP000281474">
    <property type="component" value="Unassembled WGS sequence"/>
</dbReference>
<dbReference type="GO" id="GO:0005524">
    <property type="term" value="F:ATP binding"/>
    <property type="evidence" value="ECO:0007669"/>
    <property type="project" value="UniProtKB-KW"/>
</dbReference>
<dbReference type="CDD" id="cd19481">
    <property type="entry name" value="RecA-like_protease"/>
    <property type="match status" value="1"/>
</dbReference>
<dbReference type="InterPro" id="IPR003959">
    <property type="entry name" value="ATPase_AAA_core"/>
</dbReference>
<feature type="domain" description="AAA+ ATPase" evidence="3">
    <location>
        <begin position="44"/>
        <end position="173"/>
    </location>
</feature>
<dbReference type="GO" id="GO:0016887">
    <property type="term" value="F:ATP hydrolysis activity"/>
    <property type="evidence" value="ECO:0007669"/>
    <property type="project" value="InterPro"/>
</dbReference>